<dbReference type="AlphaFoldDB" id="A0AA85ELQ0"/>
<dbReference type="GO" id="GO:0005509">
    <property type="term" value="F:calcium ion binding"/>
    <property type="evidence" value="ECO:0007669"/>
    <property type="project" value="InterPro"/>
</dbReference>
<feature type="domain" description="EF-hand" evidence="4">
    <location>
        <begin position="79"/>
        <end position="114"/>
    </location>
</feature>
<dbReference type="WBParaSite" id="SRDH1_13850.1">
    <property type="protein sequence ID" value="SRDH1_13850.1"/>
    <property type="gene ID" value="SRDH1_13850"/>
</dbReference>
<keyword evidence="3" id="KW-0106">Calcium</keyword>
<dbReference type="CDD" id="cd00051">
    <property type="entry name" value="EFh"/>
    <property type="match status" value="1"/>
</dbReference>
<evidence type="ECO:0000256" key="2">
    <source>
        <dbReference type="ARBA" id="ARBA00022737"/>
    </source>
</evidence>
<dbReference type="Pfam" id="PF13499">
    <property type="entry name" value="EF-hand_7"/>
    <property type="match status" value="2"/>
</dbReference>
<evidence type="ECO:0000313" key="5">
    <source>
        <dbReference type="Proteomes" id="UP000050792"/>
    </source>
</evidence>
<feature type="domain" description="EF-hand" evidence="4">
    <location>
        <begin position="116"/>
        <end position="151"/>
    </location>
</feature>
<evidence type="ECO:0000256" key="3">
    <source>
        <dbReference type="ARBA" id="ARBA00022837"/>
    </source>
</evidence>
<organism evidence="5 6">
    <name type="scientific">Schistosoma rodhaini</name>
    <dbReference type="NCBI Taxonomy" id="6188"/>
    <lineage>
        <taxon>Eukaryota</taxon>
        <taxon>Metazoa</taxon>
        <taxon>Spiralia</taxon>
        <taxon>Lophotrochozoa</taxon>
        <taxon>Platyhelminthes</taxon>
        <taxon>Trematoda</taxon>
        <taxon>Digenea</taxon>
        <taxon>Strigeidida</taxon>
        <taxon>Schistosomatoidea</taxon>
        <taxon>Schistosomatidae</taxon>
        <taxon>Schistosoma</taxon>
    </lineage>
</organism>
<accession>A0AA85ELQ0</accession>
<dbReference type="Proteomes" id="UP000050792">
    <property type="component" value="Unassembled WGS sequence"/>
</dbReference>
<dbReference type="InterPro" id="IPR018247">
    <property type="entry name" value="EF_Hand_1_Ca_BS"/>
</dbReference>
<protein>
    <recommendedName>
        <fullName evidence="4">EF-hand domain-containing protein</fullName>
    </recommendedName>
</protein>
<keyword evidence="2" id="KW-0677">Repeat</keyword>
<evidence type="ECO:0000259" key="4">
    <source>
        <dbReference type="PROSITE" id="PS50222"/>
    </source>
</evidence>
<dbReference type="InterPro" id="IPR002048">
    <property type="entry name" value="EF_hand_dom"/>
</dbReference>
<keyword evidence="1" id="KW-0479">Metal-binding</keyword>
<feature type="domain" description="EF-hand" evidence="4">
    <location>
        <begin position="42"/>
        <end position="77"/>
    </location>
</feature>
<name>A0AA85ELQ0_9TREM</name>
<dbReference type="SUPFAM" id="SSF47473">
    <property type="entry name" value="EF-hand"/>
    <property type="match status" value="1"/>
</dbReference>
<evidence type="ECO:0000313" key="6">
    <source>
        <dbReference type="WBParaSite" id="SRDH1_13850.1"/>
    </source>
</evidence>
<dbReference type="InterPro" id="IPR011992">
    <property type="entry name" value="EF-hand-dom_pair"/>
</dbReference>
<dbReference type="PROSITE" id="PS50222">
    <property type="entry name" value="EF_HAND_2"/>
    <property type="match status" value="3"/>
</dbReference>
<dbReference type="SMART" id="SM00054">
    <property type="entry name" value="EFh"/>
    <property type="match status" value="4"/>
</dbReference>
<reference evidence="6" key="2">
    <citation type="submission" date="2023-11" db="UniProtKB">
        <authorList>
            <consortium name="WormBaseParasite"/>
        </authorList>
    </citation>
    <scope>IDENTIFICATION</scope>
</reference>
<evidence type="ECO:0000256" key="1">
    <source>
        <dbReference type="ARBA" id="ARBA00022723"/>
    </source>
</evidence>
<dbReference type="PANTHER" id="PTHR45942">
    <property type="entry name" value="PROTEIN PHOSPATASE 3 REGULATORY SUBUNIT B ALPHA ISOFORM TYPE 1"/>
    <property type="match status" value="1"/>
</dbReference>
<sequence length="156" mass="18204">MAMKLNTMDRRALIEKFYQMDKNCDGILTPSEIRICVQRSGLPESKVDEFLRLFDLSGDNMITLQEYINALGLQPPPPKDINQWKMAFDSIDKDKSGYLTSNEICTLLHECDYNRYTQMEINKWIEKVDKNNDGKISFDEFVLLLNNEIEEPIVEN</sequence>
<keyword evidence="5" id="KW-1185">Reference proteome</keyword>
<dbReference type="Gene3D" id="1.10.238.10">
    <property type="entry name" value="EF-hand"/>
    <property type="match status" value="2"/>
</dbReference>
<dbReference type="PROSITE" id="PS00018">
    <property type="entry name" value="EF_HAND_1"/>
    <property type="match status" value="3"/>
</dbReference>
<reference evidence="5" key="1">
    <citation type="submission" date="2022-06" db="EMBL/GenBank/DDBJ databases">
        <authorList>
            <person name="Berger JAMES D."/>
            <person name="Berger JAMES D."/>
        </authorList>
    </citation>
    <scope>NUCLEOTIDE SEQUENCE [LARGE SCALE GENOMIC DNA]</scope>
</reference>
<proteinExistence type="predicted"/>